<gene>
    <name evidence="1" type="ORF">EVC04_198</name>
</gene>
<name>A0A7S5UWT4_9CAUD</name>
<reference evidence="1 2" key="1">
    <citation type="submission" date="2020-01" db="EMBL/GenBank/DDBJ databases">
        <title>Patterns of diversity and host range of bacteriophage communities associated with bean-nodulatin bacteria.</title>
        <authorList>
            <person name="Vann Cauwenberghe J."/>
            <person name="Santamaria R.I."/>
            <person name="Bustos P."/>
            <person name="Juarez S."/>
            <person name="Gonzalez V."/>
        </authorList>
    </citation>
    <scope>NUCLEOTIDE SEQUENCE [LARGE SCALE GENOMIC DNA]</scope>
    <source>
        <strain evidence="2">RHph</strain>
    </source>
</reference>
<protein>
    <submittedName>
        <fullName evidence="1">Uncharacterized protein</fullName>
    </submittedName>
</protein>
<sequence>MKILEVGYLEAVEFVSALGAAEVALERSLQLLLQTNPSNVVIKMALENYKDSIVKLREMIAEAHNFQIPLQ</sequence>
<accession>A0A7S5UWT4</accession>
<proteinExistence type="predicted"/>
<evidence type="ECO:0000313" key="1">
    <source>
        <dbReference type="EMBL" id="QIG73635.1"/>
    </source>
</evidence>
<dbReference type="Proteomes" id="UP000615696">
    <property type="component" value="Segment"/>
</dbReference>
<organism evidence="1 2">
    <name type="scientific">Rhizobium phage RHph_I1_9</name>
    <dbReference type="NCBI Taxonomy" id="2509729"/>
    <lineage>
        <taxon>Viruses</taxon>
        <taxon>Duplodnaviria</taxon>
        <taxon>Heunggongvirae</taxon>
        <taxon>Uroviricota</taxon>
        <taxon>Caudoviricetes</taxon>
        <taxon>Pootjesviridae</taxon>
        <taxon>Staniewskivirinae</taxon>
        <taxon>Trinifflemingvirus</taxon>
        <taxon>Trinifflemingvirus I19</taxon>
    </lineage>
</organism>
<keyword evidence="2" id="KW-1185">Reference proteome</keyword>
<evidence type="ECO:0000313" key="2">
    <source>
        <dbReference type="Proteomes" id="UP000615696"/>
    </source>
</evidence>
<dbReference type="EMBL" id="MN988532">
    <property type="protein sequence ID" value="QIG73635.1"/>
    <property type="molecule type" value="Genomic_DNA"/>
</dbReference>